<protein>
    <recommendedName>
        <fullName evidence="2">YtkA-like domain-containing protein</fullName>
    </recommendedName>
</protein>
<dbReference type="Pfam" id="PF13115">
    <property type="entry name" value="YtkA"/>
    <property type="match status" value="1"/>
</dbReference>
<dbReference type="Proteomes" id="UP000238823">
    <property type="component" value="Unassembled WGS sequence"/>
</dbReference>
<dbReference type="EMBL" id="PVNL01000120">
    <property type="protein sequence ID" value="PRP99598.1"/>
    <property type="molecule type" value="Genomic_DNA"/>
</dbReference>
<evidence type="ECO:0000313" key="3">
    <source>
        <dbReference type="EMBL" id="PRP99598.1"/>
    </source>
</evidence>
<dbReference type="RefSeq" id="WP_181234293.1">
    <property type="nucleotide sequence ID" value="NZ_PVNL01000120.1"/>
</dbReference>
<proteinExistence type="predicted"/>
<organism evidence="3 4">
    <name type="scientific">Enhygromyxa salina</name>
    <dbReference type="NCBI Taxonomy" id="215803"/>
    <lineage>
        <taxon>Bacteria</taxon>
        <taxon>Pseudomonadati</taxon>
        <taxon>Myxococcota</taxon>
        <taxon>Polyangia</taxon>
        <taxon>Nannocystales</taxon>
        <taxon>Nannocystaceae</taxon>
        <taxon>Enhygromyxa</taxon>
    </lineage>
</organism>
<accession>A0A2S9Y3C0</accession>
<reference evidence="3 4" key="1">
    <citation type="submission" date="2018-03" db="EMBL/GenBank/DDBJ databases">
        <title>Draft Genome Sequences of the Obligatory Marine Myxobacteria Enhygromyxa salina SWB007.</title>
        <authorList>
            <person name="Poehlein A."/>
            <person name="Moghaddam J.A."/>
            <person name="Harms H."/>
            <person name="Alanjari M."/>
            <person name="Koenig G.M."/>
            <person name="Daniel R."/>
            <person name="Schaeberle T.F."/>
        </authorList>
    </citation>
    <scope>NUCLEOTIDE SEQUENCE [LARGE SCALE GENOMIC DNA]</scope>
    <source>
        <strain evidence="3 4">SWB007</strain>
    </source>
</reference>
<name>A0A2S9Y3C0_9BACT</name>
<evidence type="ECO:0000259" key="2">
    <source>
        <dbReference type="Pfam" id="PF13115"/>
    </source>
</evidence>
<dbReference type="InterPro" id="IPR032693">
    <property type="entry name" value="YtkA-like_dom"/>
</dbReference>
<gene>
    <name evidence="3" type="ORF">ENSA7_62360</name>
</gene>
<comment type="caution">
    <text evidence="3">The sequence shown here is derived from an EMBL/GenBank/DDBJ whole genome shotgun (WGS) entry which is preliminary data.</text>
</comment>
<sequence>MSHIKSALLALALLCPLTACDASDEGDVETRAVENFEDGMAWDSDQGAFRVMLWSDTGDIQVGRNDLVLRLGFHDPVHADAPGQGIPGARVDIDAWMPKRDQAMETEPVVTYIGDGQYRIENVVLTDEGVWNFDFDVAVGTSMRESISLAFEID</sequence>
<feature type="chain" id="PRO_5015461039" description="YtkA-like domain-containing protein" evidence="1">
    <location>
        <begin position="22"/>
        <end position="154"/>
    </location>
</feature>
<evidence type="ECO:0000313" key="4">
    <source>
        <dbReference type="Proteomes" id="UP000238823"/>
    </source>
</evidence>
<feature type="domain" description="YtkA-like" evidence="2">
    <location>
        <begin position="78"/>
        <end position="133"/>
    </location>
</feature>
<feature type="signal peptide" evidence="1">
    <location>
        <begin position="1"/>
        <end position="21"/>
    </location>
</feature>
<keyword evidence="1" id="KW-0732">Signal</keyword>
<dbReference type="AlphaFoldDB" id="A0A2S9Y3C0"/>
<evidence type="ECO:0000256" key="1">
    <source>
        <dbReference type="SAM" id="SignalP"/>
    </source>
</evidence>